<accession>A6UR97</accession>
<dbReference type="KEGG" id="mvn:Mevan_1119"/>
<dbReference type="EMBL" id="CP000742">
    <property type="protein sequence ID" value="ABR55019.1"/>
    <property type="molecule type" value="Genomic_DNA"/>
</dbReference>
<gene>
    <name evidence="2" type="ordered locus">Mevan_1119</name>
</gene>
<protein>
    <submittedName>
        <fullName evidence="2">Xylose isomerase domain protein TIM barrel</fullName>
    </submittedName>
</protein>
<proteinExistence type="predicted"/>
<dbReference type="eggNOG" id="arCOG01899">
    <property type="taxonomic scope" value="Archaea"/>
</dbReference>
<feature type="domain" description="Xylose isomerase-like TIM barrel" evidence="1">
    <location>
        <begin position="54"/>
        <end position="188"/>
    </location>
</feature>
<dbReference type="Gene3D" id="3.20.20.150">
    <property type="entry name" value="Divalent-metal-dependent TIM barrel enzymes"/>
    <property type="match status" value="1"/>
</dbReference>
<dbReference type="Proteomes" id="UP000001107">
    <property type="component" value="Chromosome"/>
</dbReference>
<evidence type="ECO:0000313" key="3">
    <source>
        <dbReference type="Proteomes" id="UP000001107"/>
    </source>
</evidence>
<dbReference type="STRING" id="406327.Mevan_1119"/>
<dbReference type="SUPFAM" id="SSF51658">
    <property type="entry name" value="Xylose isomerase-like"/>
    <property type="match status" value="1"/>
</dbReference>
<dbReference type="InterPro" id="IPR036237">
    <property type="entry name" value="Xyl_isomerase-like_sf"/>
</dbReference>
<evidence type="ECO:0000313" key="2">
    <source>
        <dbReference type="EMBL" id="ABR55019.1"/>
    </source>
</evidence>
<organism evidence="2 3">
    <name type="scientific">Methanococcus vannielii (strain ATCC 35089 / DSM 1224 / JCM 13029 / OCM 148 / SB)</name>
    <dbReference type="NCBI Taxonomy" id="406327"/>
    <lineage>
        <taxon>Archaea</taxon>
        <taxon>Methanobacteriati</taxon>
        <taxon>Methanobacteriota</taxon>
        <taxon>Methanomada group</taxon>
        <taxon>Methanococci</taxon>
        <taxon>Methanococcales</taxon>
        <taxon>Methanococcaceae</taxon>
        <taxon>Methanococcus</taxon>
    </lineage>
</organism>
<keyword evidence="2" id="KW-0413">Isomerase</keyword>
<reference evidence="2" key="1">
    <citation type="submission" date="2007-06" db="EMBL/GenBank/DDBJ databases">
        <title>Complete sequence of Methanococcus vannielii SB.</title>
        <authorList>
            <consortium name="US DOE Joint Genome Institute"/>
            <person name="Copeland A."/>
            <person name="Lucas S."/>
            <person name="Lapidus A."/>
            <person name="Barry K."/>
            <person name="Glavina del Rio T."/>
            <person name="Dalin E."/>
            <person name="Tice H."/>
            <person name="Pitluck S."/>
            <person name="Chain P."/>
            <person name="Malfatti S."/>
            <person name="Shin M."/>
            <person name="Vergez L."/>
            <person name="Schmutz J."/>
            <person name="Larimer F."/>
            <person name="Land M."/>
            <person name="Hauser L."/>
            <person name="Kyrpides N."/>
            <person name="Anderson I."/>
            <person name="Sieprawska-Lupa M."/>
            <person name="Whitman W.B."/>
            <person name="Richardson P."/>
        </authorList>
    </citation>
    <scope>NUCLEOTIDE SEQUENCE [LARGE SCALE GENOMIC DNA]</scope>
    <source>
        <strain evidence="2">SB</strain>
    </source>
</reference>
<name>A6UR97_METVS</name>
<dbReference type="GO" id="GO:0016853">
    <property type="term" value="F:isomerase activity"/>
    <property type="evidence" value="ECO:0007669"/>
    <property type="project" value="UniProtKB-KW"/>
</dbReference>
<dbReference type="AlphaFoldDB" id="A6UR97"/>
<evidence type="ECO:0000259" key="1">
    <source>
        <dbReference type="Pfam" id="PF01261"/>
    </source>
</evidence>
<dbReference type="HOGENOM" id="CLU_1264580_0_0_2"/>
<dbReference type="InterPro" id="IPR013022">
    <property type="entry name" value="Xyl_isomerase-like_TIM-brl"/>
</dbReference>
<keyword evidence="3" id="KW-1185">Reference proteome</keyword>
<dbReference type="Pfam" id="PF01261">
    <property type="entry name" value="AP_endonuc_2"/>
    <property type="match status" value="1"/>
</dbReference>
<sequence length="212" mass="24500">MRLKNPENNFKFTDWGFHFCETIKNDLEDSICGFHAPIVDIGTSNNNFGIEKLKNIIDSIPNADYLTIHLHNGLKPDYDTLLNNVSELTDYAKKSNIVLCIENLRYGFSANPENVINIADFTDCDITFDIGHVCYEKRQEYVDIFSDRIYNVHVYELENETGHVAPKDLKNLTPILDKLLNVGANQWLIELMDIGEIKHTELLLHKYIKEHK</sequence>